<dbReference type="AlphaFoldDB" id="A0ABC8RXE1"/>
<name>A0ABC8RXE1_9AQUA</name>
<dbReference type="Proteomes" id="UP001642360">
    <property type="component" value="Unassembled WGS sequence"/>
</dbReference>
<feature type="region of interest" description="Disordered" evidence="1">
    <location>
        <begin position="51"/>
        <end position="103"/>
    </location>
</feature>
<evidence type="ECO:0000313" key="3">
    <source>
        <dbReference type="Proteomes" id="UP001642360"/>
    </source>
</evidence>
<accession>A0ABC8RXE1</accession>
<proteinExistence type="predicted"/>
<evidence type="ECO:0000256" key="1">
    <source>
        <dbReference type="SAM" id="MobiDB-lite"/>
    </source>
</evidence>
<gene>
    <name evidence="2" type="ORF">ILEXP_LOCUS17704</name>
</gene>
<keyword evidence="3" id="KW-1185">Reference proteome</keyword>
<evidence type="ECO:0000313" key="2">
    <source>
        <dbReference type="EMBL" id="CAK9149643.1"/>
    </source>
</evidence>
<comment type="caution">
    <text evidence="2">The sequence shown here is derived from an EMBL/GenBank/DDBJ whole genome shotgun (WGS) entry which is preliminary data.</text>
</comment>
<reference evidence="2 3" key="1">
    <citation type="submission" date="2024-02" db="EMBL/GenBank/DDBJ databases">
        <authorList>
            <person name="Vignale AGUSTIN F."/>
            <person name="Sosa J E."/>
            <person name="Modenutti C."/>
        </authorList>
    </citation>
    <scope>NUCLEOTIDE SEQUENCE [LARGE SCALE GENOMIC DNA]</scope>
</reference>
<sequence>AAQDLTPCSCKKAAAGPFGRNKLMGNLLDFLSSSNLTEIPSTQTQNFVELEGPASEDPTKAKQAVHSGEPMEDSTRASMDVNHEPFIHPDLPPASSKPIPPSSDLLKSILVLSDDHASNKRKVPKT</sequence>
<organism evidence="2 3">
    <name type="scientific">Ilex paraguariensis</name>
    <name type="common">yerba mate</name>
    <dbReference type="NCBI Taxonomy" id="185542"/>
    <lineage>
        <taxon>Eukaryota</taxon>
        <taxon>Viridiplantae</taxon>
        <taxon>Streptophyta</taxon>
        <taxon>Embryophyta</taxon>
        <taxon>Tracheophyta</taxon>
        <taxon>Spermatophyta</taxon>
        <taxon>Magnoliopsida</taxon>
        <taxon>eudicotyledons</taxon>
        <taxon>Gunneridae</taxon>
        <taxon>Pentapetalae</taxon>
        <taxon>asterids</taxon>
        <taxon>campanulids</taxon>
        <taxon>Aquifoliales</taxon>
        <taxon>Aquifoliaceae</taxon>
        <taxon>Ilex</taxon>
    </lineage>
</organism>
<feature type="non-terminal residue" evidence="2">
    <location>
        <position position="1"/>
    </location>
</feature>
<dbReference type="EMBL" id="CAUOFW020001914">
    <property type="protein sequence ID" value="CAK9149643.1"/>
    <property type="molecule type" value="Genomic_DNA"/>
</dbReference>
<protein>
    <submittedName>
        <fullName evidence="2">Uncharacterized protein</fullName>
    </submittedName>
</protein>